<dbReference type="OrthoDB" id="1166554at2759"/>
<dbReference type="AlphaFoldDB" id="A0A314UMX4"/>
<dbReference type="EMBL" id="PJQY01003373">
    <property type="protein sequence ID" value="PQM38012.1"/>
    <property type="molecule type" value="Genomic_DNA"/>
</dbReference>
<dbReference type="STRING" id="2094558.A0A314UMX4"/>
<dbReference type="Proteomes" id="UP000250321">
    <property type="component" value="Unassembled WGS sequence"/>
</dbReference>
<reference evidence="1 2" key="1">
    <citation type="submission" date="2018-02" db="EMBL/GenBank/DDBJ databases">
        <title>Draft genome of wild Prunus yedoensis var. nudiflora.</title>
        <authorList>
            <person name="Baek S."/>
            <person name="Kim J.-H."/>
            <person name="Choi K."/>
            <person name="Kim G.-B."/>
            <person name="Cho A."/>
            <person name="Jang H."/>
            <person name="Shin C.-H."/>
            <person name="Yu H.-J."/>
            <person name="Mun J.-H."/>
        </authorList>
    </citation>
    <scope>NUCLEOTIDE SEQUENCE [LARGE SCALE GENOMIC DNA]</scope>
    <source>
        <strain evidence="2">cv. Jeju island</strain>
        <tissue evidence="1">Leaf</tissue>
    </source>
</reference>
<protein>
    <submittedName>
        <fullName evidence="1">Uncharacterized protein</fullName>
    </submittedName>
</protein>
<evidence type="ECO:0000313" key="1">
    <source>
        <dbReference type="EMBL" id="PQM38012.1"/>
    </source>
</evidence>
<evidence type="ECO:0000313" key="2">
    <source>
        <dbReference type="Proteomes" id="UP000250321"/>
    </source>
</evidence>
<sequence length="116" mass="12489">MDAPRRIRHSMMVTAKSNANPNAGNGIGTSIDGIANAANDIVNDIADALKPNNENYTEYAPPALAQEFIMAQNEIRRAENVPPLVHVYVSVMGMGGKGMISIPDFPCVYLQSGMKK</sequence>
<organism evidence="1 2">
    <name type="scientific">Prunus yedoensis var. nudiflora</name>
    <dbReference type="NCBI Taxonomy" id="2094558"/>
    <lineage>
        <taxon>Eukaryota</taxon>
        <taxon>Viridiplantae</taxon>
        <taxon>Streptophyta</taxon>
        <taxon>Embryophyta</taxon>
        <taxon>Tracheophyta</taxon>
        <taxon>Spermatophyta</taxon>
        <taxon>Magnoliopsida</taxon>
        <taxon>eudicotyledons</taxon>
        <taxon>Gunneridae</taxon>
        <taxon>Pentapetalae</taxon>
        <taxon>rosids</taxon>
        <taxon>fabids</taxon>
        <taxon>Rosales</taxon>
        <taxon>Rosaceae</taxon>
        <taxon>Amygdaloideae</taxon>
        <taxon>Amygdaleae</taxon>
        <taxon>Prunus</taxon>
    </lineage>
</organism>
<proteinExistence type="predicted"/>
<keyword evidence="2" id="KW-1185">Reference proteome</keyword>
<comment type="caution">
    <text evidence="1">The sequence shown here is derived from an EMBL/GenBank/DDBJ whole genome shotgun (WGS) entry which is preliminary data.</text>
</comment>
<name>A0A314UMX4_PRUYE</name>
<accession>A0A314UMX4</accession>
<gene>
    <name evidence="1" type="ORF">Pyn_07035</name>
</gene>